<gene>
    <name evidence="1" type="ORF">METZ01_LOCUS130058</name>
</gene>
<evidence type="ECO:0008006" key="2">
    <source>
        <dbReference type="Google" id="ProtNLM"/>
    </source>
</evidence>
<protein>
    <recommendedName>
        <fullName evidence="2">DUF4468 domain-containing protein</fullName>
    </recommendedName>
</protein>
<reference evidence="1" key="1">
    <citation type="submission" date="2018-05" db="EMBL/GenBank/DDBJ databases">
        <authorList>
            <person name="Lanie J.A."/>
            <person name="Ng W.-L."/>
            <person name="Kazmierczak K.M."/>
            <person name="Andrzejewski T.M."/>
            <person name="Davidsen T.M."/>
            <person name="Wayne K.J."/>
            <person name="Tettelin H."/>
            <person name="Glass J.I."/>
            <person name="Rusch D."/>
            <person name="Podicherti R."/>
            <person name="Tsui H.-C.T."/>
            <person name="Winkler M.E."/>
        </authorList>
    </citation>
    <scope>NUCLEOTIDE SEQUENCE</scope>
</reference>
<evidence type="ECO:0000313" key="1">
    <source>
        <dbReference type="EMBL" id="SVA77204.1"/>
    </source>
</evidence>
<dbReference type="EMBL" id="UINC01018389">
    <property type="protein sequence ID" value="SVA77204.1"/>
    <property type="molecule type" value="Genomic_DNA"/>
</dbReference>
<accession>A0A381YJH8</accession>
<name>A0A381YJH8_9ZZZZ</name>
<dbReference type="AlphaFoldDB" id="A0A381YJH8"/>
<proteinExistence type="predicted"/>
<sequence>MRFILTCVSLLFLNNCSSTISNGSSSNLGQYSKPLGVSYRAEFAGVIRVVIENKYQYVIIRQEETARDVYIETDWKERNVFEDEEEKDIVSARTRLIFRARPRHAGQYTIHMFADNEVIIKGMGSWQQGFFSPMLQASLNDISKELRIEYKVLF</sequence>
<organism evidence="1">
    <name type="scientific">marine metagenome</name>
    <dbReference type="NCBI Taxonomy" id="408172"/>
    <lineage>
        <taxon>unclassified sequences</taxon>
        <taxon>metagenomes</taxon>
        <taxon>ecological metagenomes</taxon>
    </lineage>
</organism>